<keyword evidence="3" id="KW-1185">Reference proteome</keyword>
<evidence type="ECO:0000256" key="1">
    <source>
        <dbReference type="SAM" id="SignalP"/>
    </source>
</evidence>
<name>A0A8I0T5H8_9GAMM</name>
<evidence type="ECO:0008006" key="4">
    <source>
        <dbReference type="Google" id="ProtNLM"/>
    </source>
</evidence>
<accession>A0A8I0T5H8</accession>
<dbReference type="PROSITE" id="PS51257">
    <property type="entry name" value="PROKAR_LIPOPROTEIN"/>
    <property type="match status" value="1"/>
</dbReference>
<evidence type="ECO:0000313" key="2">
    <source>
        <dbReference type="EMBL" id="MBE0346234.1"/>
    </source>
</evidence>
<dbReference type="Pfam" id="PF11279">
    <property type="entry name" value="DUF3080"/>
    <property type="match status" value="1"/>
</dbReference>
<sequence length="331" mass="37064">MKLAKQILSLIIILLVTACSKQPSDTFADYQSRLASASDIEVVKPQPLHNIDIQTVSQPQSELSISVLDIAQTGHCKITNLIAAQNNQLGKVSYPSERLKYTIEFLQHAPDCITHPKTKKELSQILIQALAEKRTQLPLFFLHMMTNEKELASLGLLTTLEIPPEPTALMGDTLAAVNILADVAVNINDPDQIAATTITPALKILSHRFISSLLTSLRKQTQFNTAATLQMKNLKLEEGVCRKGSNRKQAQIISNVFSKYYLNDIQPYQAMLTSITQQLIRDWQPIQVVFEKHGISDPLMLQSHLDELKASAKAHVIWWQNFYKLCEITPS</sequence>
<dbReference type="InterPro" id="IPR021431">
    <property type="entry name" value="DUF3080"/>
</dbReference>
<dbReference type="AlphaFoldDB" id="A0A8I0T5H8"/>
<feature type="chain" id="PRO_5034076272" description="DUF3080 domain-containing protein" evidence="1">
    <location>
        <begin position="19"/>
        <end position="331"/>
    </location>
</feature>
<evidence type="ECO:0000313" key="3">
    <source>
        <dbReference type="Proteomes" id="UP000660708"/>
    </source>
</evidence>
<protein>
    <recommendedName>
        <fullName evidence="4">DUF3080 domain-containing protein</fullName>
    </recommendedName>
</protein>
<feature type="signal peptide" evidence="1">
    <location>
        <begin position="1"/>
        <end position="18"/>
    </location>
</feature>
<dbReference type="Proteomes" id="UP000660708">
    <property type="component" value="Unassembled WGS sequence"/>
</dbReference>
<gene>
    <name evidence="2" type="ORF">PPEP_a1295</name>
</gene>
<dbReference type="EMBL" id="AQHF01000020">
    <property type="protein sequence ID" value="MBE0346234.1"/>
    <property type="molecule type" value="Genomic_DNA"/>
</dbReference>
<organism evidence="2 3">
    <name type="scientific">Pseudoalteromonas peptidolytica F12-50-A1</name>
    <dbReference type="NCBI Taxonomy" id="1315280"/>
    <lineage>
        <taxon>Bacteria</taxon>
        <taxon>Pseudomonadati</taxon>
        <taxon>Pseudomonadota</taxon>
        <taxon>Gammaproteobacteria</taxon>
        <taxon>Alteromonadales</taxon>
        <taxon>Pseudoalteromonadaceae</taxon>
        <taxon>Pseudoalteromonas</taxon>
    </lineage>
</organism>
<reference evidence="2 3" key="1">
    <citation type="submission" date="2015-06" db="EMBL/GenBank/DDBJ databases">
        <title>Genome sequence of Pseudoalteromonas peptidolytica.</title>
        <authorList>
            <person name="Xie B.-B."/>
            <person name="Rong J.-C."/>
            <person name="Qin Q.-L."/>
            <person name="Zhang Y.-Z."/>
        </authorList>
    </citation>
    <scope>NUCLEOTIDE SEQUENCE [LARGE SCALE GENOMIC DNA]</scope>
    <source>
        <strain evidence="2 3">F12-50-A1</strain>
    </source>
</reference>
<keyword evidence="1" id="KW-0732">Signal</keyword>
<comment type="caution">
    <text evidence="2">The sequence shown here is derived from an EMBL/GenBank/DDBJ whole genome shotgun (WGS) entry which is preliminary data.</text>
</comment>
<proteinExistence type="predicted"/>
<dbReference type="RefSeq" id="WP_147389894.1">
    <property type="nucleotide sequence ID" value="NZ_AQHF01000020.1"/>
</dbReference>